<feature type="domain" description="Uroporphyrinogen decarboxylase (URO-D)" evidence="11">
    <location>
        <begin position="146"/>
        <end position="162"/>
    </location>
</feature>
<dbReference type="EC" id="4.1.1.37" evidence="3 7"/>
<dbReference type="InterPro" id="IPR038071">
    <property type="entry name" value="UROD/MetE-like_sf"/>
</dbReference>
<evidence type="ECO:0000256" key="3">
    <source>
        <dbReference type="ARBA" id="ARBA00012288"/>
    </source>
</evidence>
<keyword evidence="4 8" id="KW-0210">Decarboxylase</keyword>
<evidence type="ECO:0000256" key="8">
    <source>
        <dbReference type="RuleBase" id="RU000554"/>
    </source>
</evidence>
<name>A0A975GVS1_9CAUL</name>
<comment type="similarity">
    <text evidence="2 9">Belongs to the uroporphyrinogen decarboxylase family.</text>
</comment>
<feature type="domain" description="Uroporphyrinogen decarboxylase (URO-D)" evidence="10">
    <location>
        <begin position="23"/>
        <end position="32"/>
    </location>
</feature>
<dbReference type="PANTHER" id="PTHR21091:SF169">
    <property type="entry name" value="UROPORPHYRINOGEN DECARBOXYLASE"/>
    <property type="match status" value="1"/>
</dbReference>
<evidence type="ECO:0000256" key="5">
    <source>
        <dbReference type="ARBA" id="ARBA00023239"/>
    </source>
</evidence>
<evidence type="ECO:0000256" key="9">
    <source>
        <dbReference type="RuleBase" id="RU004169"/>
    </source>
</evidence>
<dbReference type="Proteomes" id="UP000663918">
    <property type="component" value="Chromosome"/>
</dbReference>
<sequence length="353" mass="38585">MTTPSVQPLLLQVLSGQKTSRPPVWFMRQAGRYLPEYRALRSEASDFIAFCLNPEMAAEATLQPMKRFGFDAAIVFADILLIPRALGQDVWFETGEGPQLGEMPPVGRMAELAEGAGEHLASIGQTLSLVREGLKPKEGEQERALIGFAGAPWTVATYMLDGHHNTIGKGERATARKYAYEDPETVDALLDVLVEATARYFVMQANAGAQVLKIFESWAEGLPDDLFERLVLKPHQKLVARTRELGVTVPLIGFPRGSAIHAERYAAEVDVQAVALDTACPLAVGQRVQKIKPIQGALDPLLLRAGGKALDARVDQLMEAWNDGPWIFNLGHGILPDVPIAHVEQVLERIGAQ</sequence>
<comment type="catalytic activity">
    <reaction evidence="8">
        <text>uroporphyrinogen III + 4 H(+) = coproporphyrinogen III + 4 CO2</text>
        <dbReference type="Rhea" id="RHEA:19865"/>
        <dbReference type="ChEBI" id="CHEBI:15378"/>
        <dbReference type="ChEBI" id="CHEBI:16526"/>
        <dbReference type="ChEBI" id="CHEBI:57308"/>
        <dbReference type="ChEBI" id="CHEBI:57309"/>
        <dbReference type="EC" id="4.1.1.37"/>
    </reaction>
</comment>
<dbReference type="GO" id="GO:0019353">
    <property type="term" value="P:protoporphyrinogen IX biosynthetic process from glutamate"/>
    <property type="evidence" value="ECO:0007669"/>
    <property type="project" value="TreeGrafter"/>
</dbReference>
<dbReference type="Gene3D" id="3.20.20.210">
    <property type="match status" value="1"/>
</dbReference>
<gene>
    <name evidence="12" type="ORF">IFJ75_17125</name>
</gene>
<dbReference type="GO" id="GO:0004853">
    <property type="term" value="F:uroporphyrinogen decarboxylase activity"/>
    <property type="evidence" value="ECO:0007669"/>
    <property type="project" value="UniProtKB-UniRule"/>
</dbReference>
<dbReference type="RefSeq" id="WP_207869771.1">
    <property type="nucleotide sequence ID" value="NZ_CP062222.1"/>
</dbReference>
<evidence type="ECO:0000256" key="4">
    <source>
        <dbReference type="ARBA" id="ARBA00022793"/>
    </source>
</evidence>
<protein>
    <recommendedName>
        <fullName evidence="3 7">Uroporphyrinogen decarboxylase</fullName>
        <ecNumber evidence="3 7">4.1.1.37</ecNumber>
    </recommendedName>
</protein>
<reference evidence="12" key="1">
    <citation type="submission" date="2020-09" db="EMBL/GenBank/DDBJ databases">
        <title>Brevundimonas sp. LVF2 isolated from a puddle in Goettingen, Germany.</title>
        <authorList>
            <person name="Friedrich I."/>
            <person name="Klassen A."/>
            <person name="Hannes N."/>
            <person name="Schneider D."/>
            <person name="Hertel R."/>
            <person name="Daniel R."/>
        </authorList>
    </citation>
    <scope>NUCLEOTIDE SEQUENCE</scope>
    <source>
        <strain evidence="12">LVF2</strain>
    </source>
</reference>
<comment type="pathway">
    <text evidence="1 8">Porphyrin-containing compound metabolism; protoporphyrin-IX biosynthesis; coproporphyrinogen-III from 5-aminolevulinate: step 4/4.</text>
</comment>
<evidence type="ECO:0000256" key="7">
    <source>
        <dbReference type="NCBIfam" id="TIGR01464"/>
    </source>
</evidence>
<organism evidence="12 13">
    <name type="scientific">Brevundimonas goettingensis</name>
    <dbReference type="NCBI Taxonomy" id="2774190"/>
    <lineage>
        <taxon>Bacteria</taxon>
        <taxon>Pseudomonadati</taxon>
        <taxon>Pseudomonadota</taxon>
        <taxon>Alphaproteobacteria</taxon>
        <taxon>Caulobacterales</taxon>
        <taxon>Caulobacteraceae</taxon>
        <taxon>Brevundimonas</taxon>
    </lineage>
</organism>
<evidence type="ECO:0000259" key="11">
    <source>
        <dbReference type="PROSITE" id="PS00907"/>
    </source>
</evidence>
<dbReference type="Pfam" id="PF01208">
    <property type="entry name" value="URO-D"/>
    <property type="match status" value="1"/>
</dbReference>
<proteinExistence type="inferred from homology"/>
<keyword evidence="13" id="KW-1185">Reference proteome</keyword>
<dbReference type="SUPFAM" id="SSF51726">
    <property type="entry name" value="UROD/MetE-like"/>
    <property type="match status" value="1"/>
</dbReference>
<dbReference type="EMBL" id="CP062222">
    <property type="protein sequence ID" value="QTC90924.1"/>
    <property type="molecule type" value="Genomic_DNA"/>
</dbReference>
<accession>A0A975GVS1</accession>
<evidence type="ECO:0000256" key="1">
    <source>
        <dbReference type="ARBA" id="ARBA00004804"/>
    </source>
</evidence>
<dbReference type="InterPro" id="IPR000257">
    <property type="entry name" value="Uroporphyrinogen_deCOase"/>
</dbReference>
<evidence type="ECO:0000256" key="2">
    <source>
        <dbReference type="ARBA" id="ARBA00009935"/>
    </source>
</evidence>
<evidence type="ECO:0000256" key="6">
    <source>
        <dbReference type="ARBA" id="ARBA00023244"/>
    </source>
</evidence>
<evidence type="ECO:0000259" key="10">
    <source>
        <dbReference type="PROSITE" id="PS00906"/>
    </source>
</evidence>
<dbReference type="PANTHER" id="PTHR21091">
    <property type="entry name" value="METHYLTETRAHYDROFOLATE:HOMOCYSTEINE METHYLTRANSFERASE RELATED"/>
    <property type="match status" value="1"/>
</dbReference>
<evidence type="ECO:0000313" key="13">
    <source>
        <dbReference type="Proteomes" id="UP000663918"/>
    </source>
</evidence>
<keyword evidence="5 8" id="KW-0456">Lyase</keyword>
<dbReference type="GO" id="GO:0005829">
    <property type="term" value="C:cytosol"/>
    <property type="evidence" value="ECO:0007669"/>
    <property type="project" value="TreeGrafter"/>
</dbReference>
<dbReference type="AlphaFoldDB" id="A0A975GVS1"/>
<dbReference type="InterPro" id="IPR006361">
    <property type="entry name" value="Uroporphyrinogen_deCO2ase_HemE"/>
</dbReference>
<keyword evidence="6 8" id="KW-0627">Porphyrin biosynthesis</keyword>
<dbReference type="PROSITE" id="PS00907">
    <property type="entry name" value="UROD_2"/>
    <property type="match status" value="1"/>
</dbReference>
<dbReference type="KEGG" id="bgoe:IFJ75_17125"/>
<evidence type="ECO:0000313" key="12">
    <source>
        <dbReference type="EMBL" id="QTC90924.1"/>
    </source>
</evidence>
<dbReference type="PROSITE" id="PS00906">
    <property type="entry name" value="UROD_1"/>
    <property type="match status" value="1"/>
</dbReference>
<dbReference type="NCBIfam" id="TIGR01464">
    <property type="entry name" value="hemE"/>
    <property type="match status" value="1"/>
</dbReference>